<dbReference type="KEGG" id="pbr:PB2503_07909"/>
<evidence type="ECO:0000313" key="11">
    <source>
        <dbReference type="EMBL" id="ADM09637.1"/>
    </source>
</evidence>
<dbReference type="AlphaFoldDB" id="E0TH53"/>
<dbReference type="GO" id="GO:0071973">
    <property type="term" value="P:bacterial-type flagellum-dependent cell motility"/>
    <property type="evidence" value="ECO:0007669"/>
    <property type="project" value="InterPro"/>
</dbReference>
<evidence type="ECO:0000256" key="8">
    <source>
        <dbReference type="ARBA" id="ARBA00022989"/>
    </source>
</evidence>
<evidence type="ECO:0000256" key="3">
    <source>
        <dbReference type="ARBA" id="ARBA00008281"/>
    </source>
</evidence>
<name>E0TH53_PARBH</name>
<keyword evidence="7 10" id="KW-0283">Flagellar rotation</keyword>
<dbReference type="Proteomes" id="UP000001302">
    <property type="component" value="Chromosome"/>
</dbReference>
<evidence type="ECO:0000256" key="5">
    <source>
        <dbReference type="ARBA" id="ARBA00022500"/>
    </source>
</evidence>
<keyword evidence="5 10" id="KW-0145">Chemotaxis</keyword>
<dbReference type="HOGENOM" id="CLU_1693777_0_0_5"/>
<sequence>MAMSKIISLLIVVVAVVGAGFAAMTMRGGGKSASGAGEVEHAVAHTEEELGYFAFQRPFLVPIVEDRTVRALAVLRLTLEMPNTEIEYVRTKEPRLRDAMMRTLFALANEGYLGGDITDTETYEEIQGRLLTASRSLIDESVEEVLIVDFNRQEN</sequence>
<evidence type="ECO:0000256" key="9">
    <source>
        <dbReference type="ARBA" id="ARBA00023136"/>
    </source>
</evidence>
<dbReference type="EMBL" id="CP002156">
    <property type="protein sequence ID" value="ADM09637.1"/>
    <property type="molecule type" value="Genomic_DNA"/>
</dbReference>
<keyword evidence="8" id="KW-1133">Transmembrane helix</keyword>
<evidence type="ECO:0000256" key="6">
    <source>
        <dbReference type="ARBA" id="ARBA00022692"/>
    </source>
</evidence>
<keyword evidence="9 10" id="KW-0472">Membrane</keyword>
<keyword evidence="12" id="KW-1185">Reference proteome</keyword>
<organism evidence="11 12">
    <name type="scientific">Parvularcula bermudensis (strain ATCC BAA-594 / HTCC2503 / KCTC 12087)</name>
    <dbReference type="NCBI Taxonomy" id="314260"/>
    <lineage>
        <taxon>Bacteria</taxon>
        <taxon>Pseudomonadati</taxon>
        <taxon>Pseudomonadota</taxon>
        <taxon>Alphaproteobacteria</taxon>
        <taxon>Parvularculales</taxon>
        <taxon>Parvularculaceae</taxon>
        <taxon>Parvularcula</taxon>
    </lineage>
</organism>
<accession>E0TH53</accession>
<dbReference type="STRING" id="314260.PB2503_07909"/>
<keyword evidence="6" id="KW-0812">Transmembrane</keyword>
<reference evidence="12" key="1">
    <citation type="submission" date="2010-08" db="EMBL/GenBank/DDBJ databases">
        <title>Genome sequence of Parvularcula bermudensis HTCC2503.</title>
        <authorList>
            <person name="Kang D.-M."/>
            <person name="Oh H.-M."/>
            <person name="Cho J.-C."/>
        </authorList>
    </citation>
    <scope>NUCLEOTIDE SEQUENCE [LARGE SCALE GENOMIC DNA]</scope>
    <source>
        <strain evidence="12">ATCC BAA-594 / HTCC2503 / KCTC 12087</strain>
    </source>
</reference>
<dbReference type="eggNOG" id="ENOG50316FU">
    <property type="taxonomic scope" value="Bacteria"/>
</dbReference>
<evidence type="ECO:0000256" key="2">
    <source>
        <dbReference type="ARBA" id="ARBA00004162"/>
    </source>
</evidence>
<evidence type="ECO:0000313" key="12">
    <source>
        <dbReference type="Proteomes" id="UP000001302"/>
    </source>
</evidence>
<protein>
    <recommendedName>
        <fullName evidence="10">Flagellar protein FliL</fullName>
    </recommendedName>
</protein>
<evidence type="ECO:0000256" key="4">
    <source>
        <dbReference type="ARBA" id="ARBA00022475"/>
    </source>
</evidence>
<comment type="subcellular location">
    <subcellularLocation>
        <location evidence="10">Cell inner membrane</location>
    </subcellularLocation>
    <subcellularLocation>
        <location evidence="2">Cell membrane</location>
        <topology evidence="2">Single-pass membrane protein</topology>
    </subcellularLocation>
</comment>
<dbReference type="GO" id="GO:0006935">
    <property type="term" value="P:chemotaxis"/>
    <property type="evidence" value="ECO:0007669"/>
    <property type="project" value="UniProtKB-KW"/>
</dbReference>
<dbReference type="GO" id="GO:0005886">
    <property type="term" value="C:plasma membrane"/>
    <property type="evidence" value="ECO:0007669"/>
    <property type="project" value="UniProtKB-SubCell"/>
</dbReference>
<comment type="similarity">
    <text evidence="3 10">Belongs to the FliL family.</text>
</comment>
<dbReference type="Pfam" id="PF03748">
    <property type="entry name" value="FliL"/>
    <property type="match status" value="1"/>
</dbReference>
<keyword evidence="10" id="KW-0997">Cell inner membrane</keyword>
<comment type="function">
    <text evidence="1 10">Controls the rotational direction of flagella during chemotaxis.</text>
</comment>
<keyword evidence="4" id="KW-1003">Cell membrane</keyword>
<dbReference type="GO" id="GO:0009425">
    <property type="term" value="C:bacterial-type flagellum basal body"/>
    <property type="evidence" value="ECO:0007669"/>
    <property type="project" value="InterPro"/>
</dbReference>
<gene>
    <name evidence="11" type="ordered locus">PB2503_07909</name>
</gene>
<evidence type="ECO:0000256" key="10">
    <source>
        <dbReference type="RuleBase" id="RU364125"/>
    </source>
</evidence>
<dbReference type="InterPro" id="IPR005503">
    <property type="entry name" value="FliL"/>
</dbReference>
<proteinExistence type="inferred from homology"/>
<evidence type="ECO:0000256" key="1">
    <source>
        <dbReference type="ARBA" id="ARBA00002254"/>
    </source>
</evidence>
<reference evidence="11 12" key="2">
    <citation type="journal article" date="2011" name="J. Bacteriol.">
        <title>Complete genome sequence of strain HTCC2503T of Parvularcula bermudensis, the type species of the order "Parvularculales" in the class Alphaproteobacteria.</title>
        <authorList>
            <person name="Oh H.M."/>
            <person name="Kang I."/>
            <person name="Vergin K.L."/>
            <person name="Kang D."/>
            <person name="Rhee K.H."/>
            <person name="Giovannoni S.J."/>
            <person name="Cho J.C."/>
        </authorList>
    </citation>
    <scope>NUCLEOTIDE SEQUENCE [LARGE SCALE GENOMIC DNA]</scope>
    <source>
        <strain evidence="12">ATCC BAA-594 / HTCC2503 / KCTC 12087</strain>
    </source>
</reference>
<evidence type="ECO:0000256" key="7">
    <source>
        <dbReference type="ARBA" id="ARBA00022779"/>
    </source>
</evidence>